<dbReference type="EMBL" id="JAOPHQ010006257">
    <property type="protein sequence ID" value="KAK0132611.1"/>
    <property type="molecule type" value="Genomic_DNA"/>
</dbReference>
<dbReference type="AlphaFoldDB" id="A0AA47M2W5"/>
<evidence type="ECO:0000313" key="1">
    <source>
        <dbReference type="EMBL" id="KAK0132611.1"/>
    </source>
</evidence>
<dbReference type="Proteomes" id="UP001174136">
    <property type="component" value="Unassembled WGS sequence"/>
</dbReference>
<sequence length="367" mass="41767">MLCGVMNQLQQCLVTINNHVLQVCGFDPEDLAVDVGYWFKGSTNRKGYLTDDKQPRFRRLVEAFSDPITEVYLLFYQATFPVFSTFNLEREKSSIFLLNDEMRGFIRKLLSKFLKPTALQHRELHEIRFKEPSNQLPGEKLVIGFSTRATINRLLEAGDITPQQVQRLQQAAVAFLERAVEYAIKKLPMKEPLIKHAMFLDVQQRAECGVSTGRGEAAPSRLVYLRIEDREVNLAVPVLDTFSNHGDTRQDFRLSRESLAVLLNLLHQDRRHGWGATIETLVFLFWLASGASYRVVSRVFGMPRSTVHRIVHRVTGEVVAIRHKVIHFPKTAEDLAAVTRGFAGLARHRDFLKAAGVIDGCQAIKRP</sequence>
<proteinExistence type="predicted"/>
<protein>
    <submittedName>
        <fullName evidence="1">Uncharacterized protein</fullName>
    </submittedName>
</protein>
<gene>
    <name evidence="1" type="ORF">N1851_032479</name>
</gene>
<accession>A0AA47M2W5</accession>
<comment type="caution">
    <text evidence="1">The sequence shown here is derived from an EMBL/GenBank/DDBJ whole genome shotgun (WGS) entry which is preliminary data.</text>
</comment>
<organism evidence="1 2">
    <name type="scientific">Merluccius polli</name>
    <name type="common">Benguela hake</name>
    <name type="synonym">Merluccius cadenati</name>
    <dbReference type="NCBI Taxonomy" id="89951"/>
    <lineage>
        <taxon>Eukaryota</taxon>
        <taxon>Metazoa</taxon>
        <taxon>Chordata</taxon>
        <taxon>Craniata</taxon>
        <taxon>Vertebrata</taxon>
        <taxon>Euteleostomi</taxon>
        <taxon>Actinopterygii</taxon>
        <taxon>Neopterygii</taxon>
        <taxon>Teleostei</taxon>
        <taxon>Neoteleostei</taxon>
        <taxon>Acanthomorphata</taxon>
        <taxon>Zeiogadaria</taxon>
        <taxon>Gadariae</taxon>
        <taxon>Gadiformes</taxon>
        <taxon>Gadoidei</taxon>
        <taxon>Merlucciidae</taxon>
        <taxon>Merluccius</taxon>
    </lineage>
</organism>
<evidence type="ECO:0000313" key="2">
    <source>
        <dbReference type="Proteomes" id="UP001174136"/>
    </source>
</evidence>
<keyword evidence="2" id="KW-1185">Reference proteome</keyword>
<name>A0AA47M2W5_MERPO</name>
<reference evidence="1" key="1">
    <citation type="journal article" date="2023" name="Front. Mar. Sci.">
        <title>A new Merluccius polli reference genome to investigate the effects of global change in West African waters.</title>
        <authorList>
            <person name="Mateo J.L."/>
            <person name="Blanco-Fernandez C."/>
            <person name="Garcia-Vazquez E."/>
            <person name="Machado-Schiaffino G."/>
        </authorList>
    </citation>
    <scope>NUCLEOTIDE SEQUENCE</scope>
    <source>
        <strain evidence="1">C29</strain>
        <tissue evidence="1">Fin</tissue>
    </source>
</reference>